<keyword evidence="3" id="KW-1185">Reference proteome</keyword>
<feature type="chain" id="PRO_5043033565" description="Secreted protein" evidence="1">
    <location>
        <begin position="21"/>
        <end position="70"/>
    </location>
</feature>
<dbReference type="Proteomes" id="UP001420932">
    <property type="component" value="Unassembled WGS sequence"/>
</dbReference>
<gene>
    <name evidence="2" type="ORF">Syun_008964</name>
</gene>
<evidence type="ECO:0000313" key="3">
    <source>
        <dbReference type="Proteomes" id="UP001420932"/>
    </source>
</evidence>
<feature type="signal peptide" evidence="1">
    <location>
        <begin position="1"/>
        <end position="20"/>
    </location>
</feature>
<evidence type="ECO:0008006" key="4">
    <source>
        <dbReference type="Google" id="ProtNLM"/>
    </source>
</evidence>
<name>A0AAP0PQG7_9MAGN</name>
<organism evidence="2 3">
    <name type="scientific">Stephania yunnanensis</name>
    <dbReference type="NCBI Taxonomy" id="152371"/>
    <lineage>
        <taxon>Eukaryota</taxon>
        <taxon>Viridiplantae</taxon>
        <taxon>Streptophyta</taxon>
        <taxon>Embryophyta</taxon>
        <taxon>Tracheophyta</taxon>
        <taxon>Spermatophyta</taxon>
        <taxon>Magnoliopsida</taxon>
        <taxon>Ranunculales</taxon>
        <taxon>Menispermaceae</taxon>
        <taxon>Menispermoideae</taxon>
        <taxon>Cissampelideae</taxon>
        <taxon>Stephania</taxon>
    </lineage>
</organism>
<dbReference type="EMBL" id="JBBNAF010000004">
    <property type="protein sequence ID" value="KAK9150655.1"/>
    <property type="molecule type" value="Genomic_DNA"/>
</dbReference>
<keyword evidence="1" id="KW-0732">Signal</keyword>
<protein>
    <recommendedName>
        <fullName evidence="4">Secreted protein</fullName>
    </recommendedName>
</protein>
<accession>A0AAP0PQG7</accession>
<proteinExistence type="predicted"/>
<reference evidence="2 3" key="1">
    <citation type="submission" date="2024-01" db="EMBL/GenBank/DDBJ databases">
        <title>Genome assemblies of Stephania.</title>
        <authorList>
            <person name="Yang L."/>
        </authorList>
    </citation>
    <scope>NUCLEOTIDE SEQUENCE [LARGE SCALE GENOMIC DNA]</scope>
    <source>
        <strain evidence="2">YNDBR</strain>
        <tissue evidence="2">Leaf</tissue>
    </source>
</reference>
<sequence>MGFLCLCSFGWYAPLFRVLCASLSCISEFSTLRNASRNTYIKLSAVIMGSYDLTKGSLAFLNYLTQHLAS</sequence>
<evidence type="ECO:0000313" key="2">
    <source>
        <dbReference type="EMBL" id="KAK9150655.1"/>
    </source>
</evidence>
<evidence type="ECO:0000256" key="1">
    <source>
        <dbReference type="SAM" id="SignalP"/>
    </source>
</evidence>
<comment type="caution">
    <text evidence="2">The sequence shown here is derived from an EMBL/GenBank/DDBJ whole genome shotgun (WGS) entry which is preliminary data.</text>
</comment>
<dbReference type="AlphaFoldDB" id="A0AAP0PQG7"/>